<keyword evidence="7" id="KW-0732">Signal</keyword>
<evidence type="ECO:0000313" key="9">
    <source>
        <dbReference type="EMBL" id="CAG9808538.1"/>
    </source>
</evidence>
<dbReference type="EMBL" id="OU895879">
    <property type="protein sequence ID" value="CAG9808538.1"/>
    <property type="molecule type" value="Genomic_DNA"/>
</dbReference>
<evidence type="ECO:0000313" key="10">
    <source>
        <dbReference type="Proteomes" id="UP001153620"/>
    </source>
</evidence>
<dbReference type="CDD" id="cd04280">
    <property type="entry name" value="ZnMc_astacin_like"/>
    <property type="match status" value="1"/>
</dbReference>
<comment type="caution">
    <text evidence="6">Lacks conserved residue(s) required for the propagation of feature annotation.</text>
</comment>
<dbReference type="GO" id="GO:0004222">
    <property type="term" value="F:metalloendopeptidase activity"/>
    <property type="evidence" value="ECO:0007669"/>
    <property type="project" value="UniProtKB-UniRule"/>
</dbReference>
<dbReference type="SMART" id="SM00235">
    <property type="entry name" value="ZnMc"/>
    <property type="match status" value="1"/>
</dbReference>
<accession>A0A9N9S3F1</accession>
<evidence type="ECO:0000256" key="6">
    <source>
        <dbReference type="PROSITE-ProRule" id="PRU01211"/>
    </source>
</evidence>
<evidence type="ECO:0000259" key="8">
    <source>
        <dbReference type="PROSITE" id="PS51864"/>
    </source>
</evidence>
<dbReference type="PROSITE" id="PS51864">
    <property type="entry name" value="ASTACIN"/>
    <property type="match status" value="1"/>
</dbReference>
<reference evidence="9" key="2">
    <citation type="submission" date="2022-10" db="EMBL/GenBank/DDBJ databases">
        <authorList>
            <consortium name="ENA_rothamsted_submissions"/>
            <consortium name="culmorum"/>
            <person name="King R."/>
        </authorList>
    </citation>
    <scope>NUCLEOTIDE SEQUENCE</scope>
</reference>
<dbReference type="GO" id="GO:0008270">
    <property type="term" value="F:zinc ion binding"/>
    <property type="evidence" value="ECO:0007669"/>
    <property type="project" value="UniProtKB-UniRule"/>
</dbReference>
<dbReference type="InterPro" id="IPR006026">
    <property type="entry name" value="Peptidase_Metallo"/>
</dbReference>
<comment type="cofactor">
    <cofactor evidence="6 7">
        <name>Zn(2+)</name>
        <dbReference type="ChEBI" id="CHEBI:29105"/>
    </cofactor>
    <text evidence="6 7">Binds 1 zinc ion per subunit.</text>
</comment>
<organism evidence="9 10">
    <name type="scientific">Chironomus riparius</name>
    <dbReference type="NCBI Taxonomy" id="315576"/>
    <lineage>
        <taxon>Eukaryota</taxon>
        <taxon>Metazoa</taxon>
        <taxon>Ecdysozoa</taxon>
        <taxon>Arthropoda</taxon>
        <taxon>Hexapoda</taxon>
        <taxon>Insecta</taxon>
        <taxon>Pterygota</taxon>
        <taxon>Neoptera</taxon>
        <taxon>Endopterygota</taxon>
        <taxon>Diptera</taxon>
        <taxon>Nematocera</taxon>
        <taxon>Chironomoidea</taxon>
        <taxon>Chironomidae</taxon>
        <taxon>Chironominae</taxon>
        <taxon>Chironomus</taxon>
    </lineage>
</organism>
<name>A0A9N9S3F1_9DIPT</name>
<evidence type="ECO:0000256" key="1">
    <source>
        <dbReference type="ARBA" id="ARBA00022670"/>
    </source>
</evidence>
<keyword evidence="3 6" id="KW-0378">Hydrolase</keyword>
<dbReference type="PRINTS" id="PR00480">
    <property type="entry name" value="ASTACIN"/>
</dbReference>
<keyword evidence="10" id="KW-1185">Reference proteome</keyword>
<dbReference type="AlphaFoldDB" id="A0A9N9S3F1"/>
<feature type="signal peptide" evidence="7">
    <location>
        <begin position="1"/>
        <end position="23"/>
    </location>
</feature>
<feature type="binding site" evidence="6">
    <location>
        <position position="185"/>
    </location>
    <ligand>
        <name>Zn(2+)</name>
        <dbReference type="ChEBI" id="CHEBI:29105"/>
        <note>catalytic</note>
    </ligand>
</feature>
<feature type="binding site" evidence="6">
    <location>
        <position position="175"/>
    </location>
    <ligand>
        <name>Zn(2+)</name>
        <dbReference type="ChEBI" id="CHEBI:29105"/>
        <note>catalytic</note>
    </ligand>
</feature>
<proteinExistence type="predicted"/>
<dbReference type="Pfam" id="PF01400">
    <property type="entry name" value="Astacin"/>
    <property type="match status" value="1"/>
</dbReference>
<keyword evidence="5 6" id="KW-0482">Metalloprotease</keyword>
<feature type="active site" evidence="6">
    <location>
        <position position="176"/>
    </location>
</feature>
<evidence type="ECO:0000256" key="4">
    <source>
        <dbReference type="ARBA" id="ARBA00022833"/>
    </source>
</evidence>
<gene>
    <name evidence="9" type="ORF">CHIRRI_LOCUS11376</name>
</gene>
<dbReference type="EC" id="3.4.24.-" evidence="7"/>
<keyword evidence="2 6" id="KW-0479">Metal-binding</keyword>
<sequence>MTIGFSIALIVFVSISSVFLMNADDLIMKNTNDNIEHLKNIDENDHAEIYSGQTEGDMVLTPLQKELLYKGPKHRTGLVNLTRKWTNNEIPYKIAKGNFSWLQEQFIILATKKLMEVSCIKFVPYDEDYHKNYISIVGQFAGCFSQVGMIGGRQILNLAPSEIGVACFKFYSIVHELIHALGFAHMHCASERDEYIEVIEENILANQSHNFQKYSNNVITQFGIDYDYGSVMHYPAKAFSKNNQSTLIPLKSLNGVEMGQRQRLSDSDIARINAKYC</sequence>
<evidence type="ECO:0000256" key="5">
    <source>
        <dbReference type="ARBA" id="ARBA00023049"/>
    </source>
</evidence>
<evidence type="ECO:0000256" key="3">
    <source>
        <dbReference type="ARBA" id="ARBA00022801"/>
    </source>
</evidence>
<evidence type="ECO:0000256" key="7">
    <source>
        <dbReference type="RuleBase" id="RU361183"/>
    </source>
</evidence>
<reference evidence="9" key="1">
    <citation type="submission" date="2022-01" db="EMBL/GenBank/DDBJ databases">
        <authorList>
            <person name="King R."/>
        </authorList>
    </citation>
    <scope>NUCLEOTIDE SEQUENCE</scope>
</reference>
<dbReference type="PANTHER" id="PTHR10127:SF780">
    <property type="entry name" value="METALLOENDOPEPTIDASE"/>
    <property type="match status" value="1"/>
</dbReference>
<dbReference type="PANTHER" id="PTHR10127">
    <property type="entry name" value="DISCOIDIN, CUB, EGF, LAMININ , AND ZINC METALLOPROTEASE DOMAIN CONTAINING"/>
    <property type="match status" value="1"/>
</dbReference>
<protein>
    <recommendedName>
        <fullName evidence="7">Metalloendopeptidase</fullName>
        <ecNumber evidence="7">3.4.24.-</ecNumber>
    </recommendedName>
</protein>
<keyword evidence="1 6" id="KW-0645">Protease</keyword>
<feature type="chain" id="PRO_5040533955" description="Metalloendopeptidase" evidence="7">
    <location>
        <begin position="24"/>
        <end position="277"/>
    </location>
</feature>
<evidence type="ECO:0000256" key="2">
    <source>
        <dbReference type="ARBA" id="ARBA00022723"/>
    </source>
</evidence>
<feature type="domain" description="Peptidase M12A" evidence="8">
    <location>
        <begin position="76"/>
        <end position="277"/>
    </location>
</feature>
<keyword evidence="4 6" id="KW-0862">Zinc</keyword>
<dbReference type="OrthoDB" id="291007at2759"/>
<dbReference type="GO" id="GO:0006508">
    <property type="term" value="P:proteolysis"/>
    <property type="evidence" value="ECO:0007669"/>
    <property type="project" value="UniProtKB-KW"/>
</dbReference>
<feature type="binding site" evidence="6">
    <location>
        <position position="179"/>
    </location>
    <ligand>
        <name>Zn(2+)</name>
        <dbReference type="ChEBI" id="CHEBI:29105"/>
        <note>catalytic</note>
    </ligand>
</feature>
<dbReference type="Gene3D" id="3.40.390.10">
    <property type="entry name" value="Collagenase (Catalytic Domain)"/>
    <property type="match status" value="1"/>
</dbReference>
<dbReference type="Proteomes" id="UP001153620">
    <property type="component" value="Chromosome 3"/>
</dbReference>
<dbReference type="SUPFAM" id="SSF55486">
    <property type="entry name" value="Metalloproteases ('zincins'), catalytic domain"/>
    <property type="match status" value="1"/>
</dbReference>
<dbReference type="InterPro" id="IPR001506">
    <property type="entry name" value="Peptidase_M12A"/>
</dbReference>
<dbReference type="InterPro" id="IPR034035">
    <property type="entry name" value="Astacin-like_dom"/>
</dbReference>
<dbReference type="InterPro" id="IPR024079">
    <property type="entry name" value="MetalloPept_cat_dom_sf"/>
</dbReference>